<dbReference type="EMBL" id="JAACJN010000004">
    <property type="protein sequence ID" value="KAF5392722.1"/>
    <property type="molecule type" value="Genomic_DNA"/>
</dbReference>
<dbReference type="Proteomes" id="UP000518752">
    <property type="component" value="Unassembled WGS sequence"/>
</dbReference>
<name>A0A8H5MG62_9AGAR</name>
<dbReference type="InterPro" id="IPR040554">
    <property type="entry name" value="KPWE_PEX14_dom"/>
</dbReference>
<sequence length="136" mass="15075">MSISTGLAAYLAYPFESDKDFKKGLSEIVSSGAVTDMDEDAIRSMRVFYFNRITGQDLSVEEIQEYERSNSSFPLTSKISLEDGQPVLSFAQIKALIEAGKTEEIPNNKIISPNLNTSAPSPSSFPSSRKKPWEKE</sequence>
<dbReference type="Pfam" id="PF17733">
    <property type="entry name" value="KPWE_dom"/>
    <property type="match status" value="1"/>
</dbReference>
<evidence type="ECO:0000256" key="1">
    <source>
        <dbReference type="SAM" id="MobiDB-lite"/>
    </source>
</evidence>
<dbReference type="PANTHER" id="PTHR36855">
    <property type="entry name" value="CHROMOSOME 10, WHOLE GENOME SHOTGUN SEQUENCE"/>
    <property type="match status" value="1"/>
</dbReference>
<dbReference type="Pfam" id="PF25871">
    <property type="entry name" value="HTH_76"/>
    <property type="match status" value="1"/>
</dbReference>
<feature type="compositionally biased region" description="Low complexity" evidence="1">
    <location>
        <begin position="118"/>
        <end position="127"/>
    </location>
</feature>
<evidence type="ECO:0000259" key="2">
    <source>
        <dbReference type="Pfam" id="PF17733"/>
    </source>
</evidence>
<evidence type="ECO:0000313" key="5">
    <source>
        <dbReference type="Proteomes" id="UP000518752"/>
    </source>
</evidence>
<gene>
    <name evidence="4" type="ORF">D9757_000824</name>
</gene>
<dbReference type="AlphaFoldDB" id="A0A8H5MG62"/>
<organism evidence="4 5">
    <name type="scientific">Collybiopsis confluens</name>
    <dbReference type="NCBI Taxonomy" id="2823264"/>
    <lineage>
        <taxon>Eukaryota</taxon>
        <taxon>Fungi</taxon>
        <taxon>Dikarya</taxon>
        <taxon>Basidiomycota</taxon>
        <taxon>Agaricomycotina</taxon>
        <taxon>Agaricomycetes</taxon>
        <taxon>Agaricomycetidae</taxon>
        <taxon>Agaricales</taxon>
        <taxon>Marasmiineae</taxon>
        <taxon>Omphalotaceae</taxon>
        <taxon>Collybiopsis</taxon>
    </lineage>
</organism>
<evidence type="ECO:0000259" key="3">
    <source>
        <dbReference type="Pfam" id="PF25871"/>
    </source>
</evidence>
<dbReference type="OrthoDB" id="2119228at2759"/>
<protein>
    <submittedName>
        <fullName evidence="4">Uncharacterized protein</fullName>
    </submittedName>
</protein>
<feature type="domain" description="PEX14-like helix-turn-helix" evidence="3">
    <location>
        <begin position="8"/>
        <end position="70"/>
    </location>
</feature>
<accession>A0A8H5MG62</accession>
<feature type="region of interest" description="Disordered" evidence="1">
    <location>
        <begin position="107"/>
        <end position="136"/>
    </location>
</feature>
<reference evidence="4 5" key="1">
    <citation type="journal article" date="2020" name="ISME J.">
        <title>Uncovering the hidden diversity of litter-decomposition mechanisms in mushroom-forming fungi.</title>
        <authorList>
            <person name="Floudas D."/>
            <person name="Bentzer J."/>
            <person name="Ahren D."/>
            <person name="Johansson T."/>
            <person name="Persson P."/>
            <person name="Tunlid A."/>
        </authorList>
    </citation>
    <scope>NUCLEOTIDE SEQUENCE [LARGE SCALE GENOMIC DNA]</scope>
    <source>
        <strain evidence="4 5">CBS 406.79</strain>
    </source>
</reference>
<evidence type="ECO:0000313" key="4">
    <source>
        <dbReference type="EMBL" id="KAF5392722.1"/>
    </source>
</evidence>
<dbReference type="PANTHER" id="PTHR36855:SF1">
    <property type="entry name" value="PEROXISOME MEMBRANE ANCHOR PROTEIN PEX14P N-TERMINAL DOMAIN-CONTAINING PROTEIN"/>
    <property type="match status" value="1"/>
</dbReference>
<dbReference type="InterPro" id="IPR058841">
    <property type="entry name" value="HTH_76"/>
</dbReference>
<proteinExistence type="predicted"/>
<feature type="domain" description="Peroxisomal membrane protein PEX14-like KPWE" evidence="2">
    <location>
        <begin position="87"/>
        <end position="135"/>
    </location>
</feature>
<comment type="caution">
    <text evidence="4">The sequence shown here is derived from an EMBL/GenBank/DDBJ whole genome shotgun (WGS) entry which is preliminary data.</text>
</comment>
<keyword evidence="5" id="KW-1185">Reference proteome</keyword>